<organism evidence="2 3">
    <name type="scientific">Rubroshorea leprosula</name>
    <dbReference type="NCBI Taxonomy" id="152421"/>
    <lineage>
        <taxon>Eukaryota</taxon>
        <taxon>Viridiplantae</taxon>
        <taxon>Streptophyta</taxon>
        <taxon>Embryophyta</taxon>
        <taxon>Tracheophyta</taxon>
        <taxon>Spermatophyta</taxon>
        <taxon>Magnoliopsida</taxon>
        <taxon>eudicotyledons</taxon>
        <taxon>Gunneridae</taxon>
        <taxon>Pentapetalae</taxon>
        <taxon>rosids</taxon>
        <taxon>malvids</taxon>
        <taxon>Malvales</taxon>
        <taxon>Dipterocarpaceae</taxon>
        <taxon>Rubroshorea</taxon>
    </lineage>
</organism>
<dbReference type="AlphaFoldDB" id="A0AAV5HQT6"/>
<evidence type="ECO:0008006" key="4">
    <source>
        <dbReference type="Google" id="ProtNLM"/>
    </source>
</evidence>
<keyword evidence="3" id="KW-1185">Reference proteome</keyword>
<dbReference type="Proteomes" id="UP001054252">
    <property type="component" value="Unassembled WGS sequence"/>
</dbReference>
<sequence>MLVSIKVVIFLLVIWGLTTCPVATILRLLIVGISWDCSVFLCKPFSNYMAVFNFLMSSFCLLSDTKCLSKFVTSSLGVGNPNFK</sequence>
<proteinExistence type="predicted"/>
<accession>A0AAV5HQT6</accession>
<keyword evidence="1" id="KW-0472">Membrane</keyword>
<protein>
    <recommendedName>
        <fullName evidence="4">Secreted protein</fullName>
    </recommendedName>
</protein>
<keyword evidence="1" id="KW-0812">Transmembrane</keyword>
<keyword evidence="1" id="KW-1133">Transmembrane helix</keyword>
<evidence type="ECO:0000313" key="2">
    <source>
        <dbReference type="EMBL" id="GKU88097.1"/>
    </source>
</evidence>
<reference evidence="2 3" key="1">
    <citation type="journal article" date="2021" name="Commun. Biol.">
        <title>The genome of Shorea leprosula (Dipterocarpaceae) highlights the ecological relevance of drought in aseasonal tropical rainforests.</title>
        <authorList>
            <person name="Ng K.K.S."/>
            <person name="Kobayashi M.J."/>
            <person name="Fawcett J.A."/>
            <person name="Hatakeyama M."/>
            <person name="Paape T."/>
            <person name="Ng C.H."/>
            <person name="Ang C.C."/>
            <person name="Tnah L.H."/>
            <person name="Lee C.T."/>
            <person name="Nishiyama T."/>
            <person name="Sese J."/>
            <person name="O'Brien M.J."/>
            <person name="Copetti D."/>
            <person name="Mohd Noor M.I."/>
            <person name="Ong R.C."/>
            <person name="Putra M."/>
            <person name="Sireger I.Z."/>
            <person name="Indrioko S."/>
            <person name="Kosugi Y."/>
            <person name="Izuno A."/>
            <person name="Isagi Y."/>
            <person name="Lee S.L."/>
            <person name="Shimizu K.K."/>
        </authorList>
    </citation>
    <scope>NUCLEOTIDE SEQUENCE [LARGE SCALE GENOMIC DNA]</scope>
    <source>
        <strain evidence="2">214</strain>
    </source>
</reference>
<evidence type="ECO:0000313" key="3">
    <source>
        <dbReference type="Proteomes" id="UP001054252"/>
    </source>
</evidence>
<feature type="transmembrane region" description="Helical" evidence="1">
    <location>
        <begin position="45"/>
        <end position="62"/>
    </location>
</feature>
<feature type="transmembrane region" description="Helical" evidence="1">
    <location>
        <begin position="7"/>
        <end position="33"/>
    </location>
</feature>
<comment type="caution">
    <text evidence="2">The sequence shown here is derived from an EMBL/GenBank/DDBJ whole genome shotgun (WGS) entry which is preliminary data.</text>
</comment>
<dbReference type="EMBL" id="BPVZ01000002">
    <property type="protein sequence ID" value="GKU88097.1"/>
    <property type="molecule type" value="Genomic_DNA"/>
</dbReference>
<name>A0AAV5HQT6_9ROSI</name>
<evidence type="ECO:0000256" key="1">
    <source>
        <dbReference type="SAM" id="Phobius"/>
    </source>
</evidence>
<gene>
    <name evidence="2" type="ORF">SLEP1_g2401</name>
</gene>